<dbReference type="Proteomes" id="UP001569414">
    <property type="component" value="Unassembled WGS sequence"/>
</dbReference>
<evidence type="ECO:0000256" key="1">
    <source>
        <dbReference type="ARBA" id="ARBA00004370"/>
    </source>
</evidence>
<dbReference type="EMBL" id="JBGMEL010000010">
    <property type="protein sequence ID" value="MFA0791230.1"/>
    <property type="molecule type" value="Genomic_DNA"/>
</dbReference>
<reference evidence="5 6" key="1">
    <citation type="submission" date="2024-08" db="EMBL/GenBank/DDBJ databases">
        <authorList>
            <person name="Ishaq N."/>
        </authorList>
    </citation>
    <scope>NUCLEOTIDE SEQUENCE [LARGE SCALE GENOMIC DNA]</scope>
    <source>
        <strain evidence="5 6">JCM 30400</strain>
    </source>
</reference>
<keyword evidence="2" id="KW-1134">Transmembrane beta strand</keyword>
<dbReference type="PANTHER" id="PTHR12815:SF42">
    <property type="entry name" value="BACTERIAL SURFACE ANTIGEN (D15) DOMAIN-CONTAINING PROTEIN"/>
    <property type="match status" value="1"/>
</dbReference>
<gene>
    <name evidence="5" type="ORF">ACCI51_11800</name>
</gene>
<comment type="subcellular location">
    <subcellularLocation>
        <location evidence="1">Membrane</location>
    </subcellularLocation>
</comment>
<evidence type="ECO:0000259" key="4">
    <source>
        <dbReference type="PROSITE" id="PS51779"/>
    </source>
</evidence>
<sequence length="600" mass="66120">MRIFFVFLLVGFVLLPLQRAVAIPFFSKLPGFSLSVQGDPALQDKLRKELEELRKTSSALQSYEAPRDIANYERGNLEKLLRSDGYYDASVRESVVGGEIVYQVIPGPQYLIKSLDIDMPVDLRAGFPGLPIGVGDPLRADEVLEGVQTITKYLNNNACLYNVDVTYQATVIHQEASARLEYRVAPSPEVMVGEVQILGATSVEEDYLRDKLNINPGDCFSRSKLDAAQLSLLRTNLVSNVVSQVSEPYGGLVDITFIVQERNHRTVTLGVGYTSDEGPGVSASWEHRNIFHRGEKLEVSSKANSVKQTLESKLSIPRFLSDKQRFTGSVGLTGEDVDSYRSKALTLKGLVSRKLSKRRTVSAGAELKFSRVDEKVEGAVVEGEDPDENYHLLAFPLGFKLNTTDKPLDARRGATTALEVKPYLDLKNNSTSFVKTILQMTAYKTAESAPYEPTLALRLKAGAITGAPNLKLPADERFYAGGGGSVRGYGYQELGPRLVEIDEDGQESLSDAIGGRGISEISIEGRFRFSDTWGGVLFLDGGNAYENPRPNFSNLFWGAGLGVRYNTSFAPIRFDLAFPLDRRDGVDDRYQVYISLGQAF</sequence>
<dbReference type="Pfam" id="PF01103">
    <property type="entry name" value="Omp85"/>
    <property type="match status" value="1"/>
</dbReference>
<comment type="caution">
    <text evidence="5">The sequence shown here is derived from an EMBL/GenBank/DDBJ whole genome shotgun (WGS) entry which is preliminary data.</text>
</comment>
<proteinExistence type="predicted"/>
<name>A0ABV4NPQ0_9GAMM</name>
<dbReference type="InterPro" id="IPR010827">
    <property type="entry name" value="BamA/TamA_POTRA"/>
</dbReference>
<dbReference type="Gene3D" id="2.40.160.50">
    <property type="entry name" value="membrane protein fhac: a member of the omp85/tpsb transporter family"/>
    <property type="match status" value="1"/>
</dbReference>
<dbReference type="InterPro" id="IPR039910">
    <property type="entry name" value="D15-like"/>
</dbReference>
<dbReference type="InterPro" id="IPR034746">
    <property type="entry name" value="POTRA"/>
</dbReference>
<dbReference type="InterPro" id="IPR000184">
    <property type="entry name" value="Bac_surfAg_D15"/>
</dbReference>
<evidence type="ECO:0000313" key="6">
    <source>
        <dbReference type="Proteomes" id="UP001569414"/>
    </source>
</evidence>
<dbReference type="RefSeq" id="WP_371843713.1">
    <property type="nucleotide sequence ID" value="NZ_JBGMEL010000010.1"/>
</dbReference>
<organism evidence="5 6">
    <name type="scientific">Microbulbifer echini</name>
    <dbReference type="NCBI Taxonomy" id="1529067"/>
    <lineage>
        <taxon>Bacteria</taxon>
        <taxon>Pseudomonadati</taxon>
        <taxon>Pseudomonadota</taxon>
        <taxon>Gammaproteobacteria</taxon>
        <taxon>Cellvibrionales</taxon>
        <taxon>Microbulbiferaceae</taxon>
        <taxon>Microbulbifer</taxon>
    </lineage>
</organism>
<keyword evidence="2" id="KW-0812">Transmembrane</keyword>
<dbReference type="Pfam" id="PF07244">
    <property type="entry name" value="POTRA"/>
    <property type="match status" value="1"/>
</dbReference>
<dbReference type="PANTHER" id="PTHR12815">
    <property type="entry name" value="SORTING AND ASSEMBLY MACHINERY SAMM50 PROTEIN FAMILY MEMBER"/>
    <property type="match status" value="1"/>
</dbReference>
<keyword evidence="3" id="KW-0472">Membrane</keyword>
<protein>
    <submittedName>
        <fullName evidence="5">Autotransporter assembly complex family protein</fullName>
    </submittedName>
</protein>
<evidence type="ECO:0000256" key="3">
    <source>
        <dbReference type="ARBA" id="ARBA00023136"/>
    </source>
</evidence>
<accession>A0ABV4NPQ0</accession>
<feature type="domain" description="POTRA" evidence="4">
    <location>
        <begin position="190"/>
        <end position="262"/>
    </location>
</feature>
<dbReference type="Gene3D" id="3.10.20.310">
    <property type="entry name" value="membrane protein fhac"/>
    <property type="match status" value="1"/>
</dbReference>
<dbReference type="PROSITE" id="PS51779">
    <property type="entry name" value="POTRA"/>
    <property type="match status" value="1"/>
</dbReference>
<evidence type="ECO:0000256" key="2">
    <source>
        <dbReference type="ARBA" id="ARBA00022452"/>
    </source>
</evidence>
<keyword evidence="6" id="KW-1185">Reference proteome</keyword>
<evidence type="ECO:0000313" key="5">
    <source>
        <dbReference type="EMBL" id="MFA0791230.1"/>
    </source>
</evidence>